<feature type="region of interest" description="Disordered" evidence="2">
    <location>
        <begin position="202"/>
        <end position="224"/>
    </location>
</feature>
<feature type="region of interest" description="Disordered" evidence="2">
    <location>
        <begin position="747"/>
        <end position="798"/>
    </location>
</feature>
<feature type="compositionally biased region" description="Basic and acidic residues" evidence="2">
    <location>
        <begin position="920"/>
        <end position="942"/>
    </location>
</feature>
<name>A0A9I3FGY5_9DIPT</name>
<feature type="compositionally biased region" description="Polar residues" evidence="2">
    <location>
        <begin position="202"/>
        <end position="214"/>
    </location>
</feature>
<evidence type="ECO:0000256" key="1">
    <source>
        <dbReference type="SAM" id="Coils"/>
    </source>
</evidence>
<dbReference type="EnsemblMetazoa" id="AEPI015537-RA">
    <property type="protein sequence ID" value="AEPI015537-PA"/>
    <property type="gene ID" value="AEPI015537"/>
</dbReference>
<feature type="region of interest" description="Disordered" evidence="2">
    <location>
        <begin position="896"/>
        <end position="975"/>
    </location>
</feature>
<keyword evidence="4" id="KW-1185">Reference proteome</keyword>
<evidence type="ECO:0000313" key="4">
    <source>
        <dbReference type="Proteomes" id="UP000075885"/>
    </source>
</evidence>
<feature type="coiled-coil region" evidence="1">
    <location>
        <begin position="32"/>
        <end position="94"/>
    </location>
</feature>
<feature type="compositionally biased region" description="Polar residues" evidence="2">
    <location>
        <begin position="789"/>
        <end position="798"/>
    </location>
</feature>
<reference evidence="4" key="1">
    <citation type="submission" date="2013-03" db="EMBL/GenBank/DDBJ databases">
        <title>The Genome Sequence of Anopheles epiroticus epiroticus2.</title>
        <authorList>
            <consortium name="The Broad Institute Genomics Platform"/>
            <person name="Neafsey D.E."/>
            <person name="Howell P."/>
            <person name="Walker B."/>
            <person name="Young S.K."/>
            <person name="Zeng Q."/>
            <person name="Gargeya S."/>
            <person name="Fitzgerald M."/>
            <person name="Haas B."/>
            <person name="Abouelleil A."/>
            <person name="Allen A.W."/>
            <person name="Alvarado L."/>
            <person name="Arachchi H.M."/>
            <person name="Berlin A.M."/>
            <person name="Chapman S.B."/>
            <person name="Gainer-Dewar J."/>
            <person name="Goldberg J."/>
            <person name="Griggs A."/>
            <person name="Gujja S."/>
            <person name="Hansen M."/>
            <person name="Howarth C."/>
            <person name="Imamovic A."/>
            <person name="Ireland A."/>
            <person name="Larimer J."/>
            <person name="McCowan C."/>
            <person name="Murphy C."/>
            <person name="Pearson M."/>
            <person name="Poon T.W."/>
            <person name="Priest M."/>
            <person name="Roberts A."/>
            <person name="Saif S."/>
            <person name="Shea T."/>
            <person name="Sisk P."/>
            <person name="Sykes S."/>
            <person name="Wortman J."/>
            <person name="Nusbaum C."/>
            <person name="Birren B."/>
        </authorList>
    </citation>
    <scope>NUCLEOTIDE SEQUENCE [LARGE SCALE GENOMIC DNA]</scope>
    <source>
        <strain evidence="4">Epiroticus2</strain>
    </source>
</reference>
<proteinExistence type="predicted"/>
<feature type="region of interest" description="Disordered" evidence="2">
    <location>
        <begin position="1025"/>
        <end position="1044"/>
    </location>
</feature>
<keyword evidence="1" id="KW-0175">Coiled coil</keyword>
<feature type="compositionally biased region" description="Polar residues" evidence="2">
    <location>
        <begin position="950"/>
        <end position="959"/>
    </location>
</feature>
<evidence type="ECO:0000256" key="2">
    <source>
        <dbReference type="SAM" id="MobiDB-lite"/>
    </source>
</evidence>
<feature type="compositionally biased region" description="Pro residues" evidence="2">
    <location>
        <begin position="1030"/>
        <end position="1039"/>
    </location>
</feature>
<reference evidence="3" key="2">
    <citation type="submission" date="2023-03" db="UniProtKB">
        <authorList>
            <consortium name="EnsemblMetazoa"/>
        </authorList>
    </citation>
    <scope>IDENTIFICATION</scope>
    <source>
        <strain evidence="3">Epiroticus2</strain>
    </source>
</reference>
<sequence length="1518" mass="168899">MMSGDDFIYSAISDDNMNAFDLNVIASTLASTDKLVRQNKQQKEENDRLREKIASLRESALQLKTLYETEVSKAARAEAQLTSYANQCKQLEERCLIADSDKINADLILMERLAEKDRQQEDKEHRYQSLITDLIRYFSLPYDPVDSSKKRELKQHMATVDLLNLPDDVKAFIQQAPNHRSKRRKGRTRSVAMVDQESQTTAAEMRNGSTNTLPTKPERPELRDCGTDAPEMVEVVQTSEQQEKQEPPVSKTFCDKATMHSMSTITRATCTSVFIKRVDVGVNFPEVTHKSVDEILRECVPLPPLLLSPIAEILPLCESVGTQTDSPRVGAAAGVQSVEKPSLVTCGTMTNLRNIRKRIDYRAADGGMTPFQQQYTSVAEQLFGKIKKEDYHASPGFGFDAAEDSFGSMHPHLSTIWTLLGESIFMLLSSGRRFDSQCYNMLNEQLATIRDMIEADGRRESEFMSTMFSNVRATVVAAAGYGKDRGNSTLAPNIATSASVGPREVSPERGAACATTGAQDERSSIALEKEDQVVRPALPTKEISNRDAEVVLVEQITTNAPEPQITRNVNDEPRIDDGKCLLISTVLELNLIEYFCVLSVAQSIGTNGTDTVSKNCSEEISCSLPLPSPKKASPVLGEEVDRIALQLQAMEEGEADLSTVTVTDQVGPIAPDDNPPKRLTTPAQQDVMEATSVPVPEVTCTPPEQTPSVPRPSTPPAEVTVTSSYYPSNTTATFVSPIKVKETNQLVKDQFKTPTQPPISKRKLRVRRSDEASSSVLSPASKRLRLSSPEPNSGRLSPTTEFLLEDDWDQKFSCIKAAMMGTLNDVHSRPLSPIGDQCEELLDLNMEEAIVEDVPFTMVEEDSTPKDVTEAEAIETVLAKDTTVTAAKLSIDSTIEENHSKATSSVEQENLENVSEDNAPSERRKAEDKVEDSTGEIAEQKQAEAFIETTPLNVESSLNDIPPDVSTEGATPPNALEDGELMEEQVDDLDVSGELVIDIDPEDCTPVWDSPMSPPVHETGLSVETNCPPTDSPLSPPLPSDREPSATAIPPRIPLFHVALHQQLQQQVHDRKEPIYKFIALYDSQRFTARTKPQEQQVLQKLSEILAAYLANPEWTETVVNDTLAAVLDCSHDVRLISVAILDMVVSCGDITVNVICSPPAPPLPLTQQKLILVVRHLGYGLGTLEDVLMRELDRRMFQLKGDTLPVSSLIALTFLYIGLEDSKPSETPWKRQYNVRLYIYKCMYYFGFKCLPLIYYVLRAFPFALPKQGSPHYDNADAMIGTIRTILMNVNYNEKCVGTSDASLFRKRELLWLLRNTYGYQQASPTYDELVVNLVEKIRANKLRNVAHALILVAKRKGYDWARVHIIQRRIYPLLNDYLKQFELMRASSFIECSTSAVPIPGSSSSMLAESLDDRIVACIFTIASIMKTQPSNEDASRVMQIFTTIVQLAEGNRAIQEEAIAGLIKFSRFGLVDVFQRLSSWVPTYPISDRIKLMLTTMINRKPPQFWKQLMENRIV</sequence>
<protein>
    <submittedName>
        <fullName evidence="3">Uncharacterized protein</fullName>
    </submittedName>
</protein>
<dbReference type="Proteomes" id="UP000075885">
    <property type="component" value="Unassembled WGS sequence"/>
</dbReference>
<accession>A0A9I3FGY5</accession>
<evidence type="ECO:0000313" key="3">
    <source>
        <dbReference type="EnsemblMetazoa" id="AEPI015537-PA"/>
    </source>
</evidence>
<feature type="compositionally biased region" description="Polar residues" evidence="2">
    <location>
        <begin position="901"/>
        <end position="918"/>
    </location>
</feature>
<feature type="region of interest" description="Disordered" evidence="2">
    <location>
        <begin position="700"/>
        <end position="723"/>
    </location>
</feature>
<organism evidence="3 4">
    <name type="scientific">Anopheles epiroticus</name>
    <dbReference type="NCBI Taxonomy" id="199890"/>
    <lineage>
        <taxon>Eukaryota</taxon>
        <taxon>Metazoa</taxon>
        <taxon>Ecdysozoa</taxon>
        <taxon>Arthropoda</taxon>
        <taxon>Hexapoda</taxon>
        <taxon>Insecta</taxon>
        <taxon>Pterygota</taxon>
        <taxon>Neoptera</taxon>
        <taxon>Endopterygota</taxon>
        <taxon>Diptera</taxon>
        <taxon>Nematocera</taxon>
        <taxon>Culicoidea</taxon>
        <taxon>Culicidae</taxon>
        <taxon>Anophelinae</taxon>
        <taxon>Anopheles</taxon>
    </lineage>
</organism>